<sequence length="168" mass="18967">MHCGRSVYKQGQGQWPFGLSESLEPTTFSAIYNSLRYDDVARIVTFHLREKDWNKLKSNSWMWISCSDMNPVINREPVHVGDETVESVVRIDPLEKFGLSSVQTFIVTESSTNSEVLKALKVEENTLSYFAELEILDSVNCKAKAMKITFQPAKCPTEVHIGFEGAKG</sequence>
<organism evidence="1 2">
    <name type="scientific">Desmophyllum pertusum</name>
    <dbReference type="NCBI Taxonomy" id="174260"/>
    <lineage>
        <taxon>Eukaryota</taxon>
        <taxon>Metazoa</taxon>
        <taxon>Cnidaria</taxon>
        <taxon>Anthozoa</taxon>
        <taxon>Hexacorallia</taxon>
        <taxon>Scleractinia</taxon>
        <taxon>Caryophylliina</taxon>
        <taxon>Caryophylliidae</taxon>
        <taxon>Desmophyllum</taxon>
    </lineage>
</organism>
<gene>
    <name evidence="1" type="ORF">OS493_022187</name>
</gene>
<evidence type="ECO:0000313" key="2">
    <source>
        <dbReference type="Proteomes" id="UP001163046"/>
    </source>
</evidence>
<reference evidence="1" key="1">
    <citation type="submission" date="2023-01" db="EMBL/GenBank/DDBJ databases">
        <title>Genome assembly of the deep-sea coral Lophelia pertusa.</title>
        <authorList>
            <person name="Herrera S."/>
            <person name="Cordes E."/>
        </authorList>
    </citation>
    <scope>NUCLEOTIDE SEQUENCE</scope>
    <source>
        <strain evidence="1">USNM1676648</strain>
        <tissue evidence="1">Polyp</tissue>
    </source>
</reference>
<keyword evidence="2" id="KW-1185">Reference proteome</keyword>
<dbReference type="EMBL" id="MU827792">
    <property type="protein sequence ID" value="KAJ7330574.1"/>
    <property type="molecule type" value="Genomic_DNA"/>
</dbReference>
<dbReference type="AlphaFoldDB" id="A0A9W9YAN0"/>
<proteinExistence type="predicted"/>
<accession>A0A9W9YAN0</accession>
<dbReference type="Proteomes" id="UP001163046">
    <property type="component" value="Unassembled WGS sequence"/>
</dbReference>
<evidence type="ECO:0000313" key="1">
    <source>
        <dbReference type="EMBL" id="KAJ7330574.1"/>
    </source>
</evidence>
<comment type="caution">
    <text evidence="1">The sequence shown here is derived from an EMBL/GenBank/DDBJ whole genome shotgun (WGS) entry which is preliminary data.</text>
</comment>
<name>A0A9W9YAN0_9CNID</name>
<dbReference type="OrthoDB" id="5988681at2759"/>
<protein>
    <submittedName>
        <fullName evidence="1">Uncharacterized protein</fullName>
    </submittedName>
</protein>